<dbReference type="EMBL" id="PFIC01000021">
    <property type="protein sequence ID" value="PIX17907.1"/>
    <property type="molecule type" value="Genomic_DNA"/>
</dbReference>
<evidence type="ECO:0000259" key="7">
    <source>
        <dbReference type="Pfam" id="PF00535"/>
    </source>
</evidence>
<dbReference type="GO" id="GO:0016757">
    <property type="term" value="F:glycosyltransferase activity"/>
    <property type="evidence" value="ECO:0007669"/>
    <property type="project" value="UniProtKB-KW"/>
</dbReference>
<protein>
    <submittedName>
        <fullName evidence="8">Glycosyl transferase family A</fullName>
    </submittedName>
</protein>
<proteinExistence type="predicted"/>
<evidence type="ECO:0000313" key="8">
    <source>
        <dbReference type="EMBL" id="PIX17907.1"/>
    </source>
</evidence>
<dbReference type="AlphaFoldDB" id="A0A2M7JEU3"/>
<dbReference type="InterPro" id="IPR029044">
    <property type="entry name" value="Nucleotide-diphossugar_trans"/>
</dbReference>
<dbReference type="SUPFAM" id="SSF53448">
    <property type="entry name" value="Nucleotide-diphospho-sugar transferases"/>
    <property type="match status" value="1"/>
</dbReference>
<sequence length="313" mass="35995">MRVSFIIPHKGREELLAQTIKSILEIEHNDCQIEVIVVTQNTTLECSYAEQSGIPCKIIFRPEHETIAKLRNIGVSHSSGEYLAFIDADINLSQNWLMIMLNELYVKQDRVVVSSLQQCNPAAGNIEKIKVVFQITRADREVEYIGTSNLFMPRMIFKQAGGFPENIIVCEDYYFTQKVRQFGKLYVTSKASHIHLGEDKNYKEVFQKEIWRGQSNLPSMRNRKVTFLELPSILFPFWMTFFSFMALFFSIVGRFGVACIGCMLVAFPVLCYAARLYLIGKKQHIHFGEAIKFYSVYFFARTIGTFIGLVKGK</sequence>
<dbReference type="CDD" id="cd00761">
    <property type="entry name" value="Glyco_tranf_GTA_type"/>
    <property type="match status" value="1"/>
</dbReference>
<reference evidence="9" key="1">
    <citation type="submission" date="2017-09" db="EMBL/GenBank/DDBJ databases">
        <title>Depth-based differentiation of microbial function through sediment-hosted aquifers and enrichment of novel symbionts in the deep terrestrial subsurface.</title>
        <authorList>
            <person name="Probst A.J."/>
            <person name="Ladd B."/>
            <person name="Jarett J.K."/>
            <person name="Geller-Mcgrath D.E."/>
            <person name="Sieber C.M.K."/>
            <person name="Emerson J.B."/>
            <person name="Anantharaman K."/>
            <person name="Thomas B.C."/>
            <person name="Malmstrom R."/>
            <person name="Stieglmeier M."/>
            <person name="Klingl A."/>
            <person name="Woyke T."/>
            <person name="Ryan C.M."/>
            <person name="Banfield J.F."/>
        </authorList>
    </citation>
    <scope>NUCLEOTIDE SEQUENCE [LARGE SCALE GENOMIC DNA]</scope>
</reference>
<evidence type="ECO:0000256" key="3">
    <source>
        <dbReference type="ARBA" id="ARBA00022676"/>
    </source>
</evidence>
<dbReference type="Pfam" id="PF00535">
    <property type="entry name" value="Glycos_transf_2"/>
    <property type="match status" value="1"/>
</dbReference>
<evidence type="ECO:0000256" key="4">
    <source>
        <dbReference type="ARBA" id="ARBA00022679"/>
    </source>
</evidence>
<keyword evidence="5 6" id="KW-0472">Membrane</keyword>
<keyword evidence="2" id="KW-1003">Cell membrane</keyword>
<evidence type="ECO:0000313" key="9">
    <source>
        <dbReference type="Proteomes" id="UP000229297"/>
    </source>
</evidence>
<organism evidence="8 9">
    <name type="scientific">Candidatus Desantisbacteria bacterium CG_4_8_14_3_um_filter_40_12</name>
    <dbReference type="NCBI Taxonomy" id="1974545"/>
    <lineage>
        <taxon>Bacteria</taxon>
        <taxon>Candidatus Desantisiibacteriota</taxon>
    </lineage>
</organism>
<dbReference type="Proteomes" id="UP000229297">
    <property type="component" value="Unassembled WGS sequence"/>
</dbReference>
<accession>A0A2M7JEU3</accession>
<comment type="subcellular location">
    <subcellularLocation>
        <location evidence="1">Cell membrane</location>
    </subcellularLocation>
</comment>
<feature type="transmembrane region" description="Helical" evidence="6">
    <location>
        <begin position="290"/>
        <end position="310"/>
    </location>
</feature>
<dbReference type="PANTHER" id="PTHR43646">
    <property type="entry name" value="GLYCOSYLTRANSFERASE"/>
    <property type="match status" value="1"/>
</dbReference>
<keyword evidence="6" id="KW-0812">Transmembrane</keyword>
<evidence type="ECO:0000256" key="5">
    <source>
        <dbReference type="ARBA" id="ARBA00023136"/>
    </source>
</evidence>
<evidence type="ECO:0000256" key="1">
    <source>
        <dbReference type="ARBA" id="ARBA00004236"/>
    </source>
</evidence>
<keyword evidence="4 8" id="KW-0808">Transferase</keyword>
<keyword evidence="6" id="KW-1133">Transmembrane helix</keyword>
<dbReference type="GO" id="GO:0005886">
    <property type="term" value="C:plasma membrane"/>
    <property type="evidence" value="ECO:0007669"/>
    <property type="project" value="UniProtKB-SubCell"/>
</dbReference>
<keyword evidence="3" id="KW-0328">Glycosyltransferase</keyword>
<dbReference type="Gene3D" id="3.90.550.10">
    <property type="entry name" value="Spore Coat Polysaccharide Biosynthesis Protein SpsA, Chain A"/>
    <property type="match status" value="1"/>
</dbReference>
<dbReference type="InterPro" id="IPR001173">
    <property type="entry name" value="Glyco_trans_2-like"/>
</dbReference>
<evidence type="ECO:0000256" key="2">
    <source>
        <dbReference type="ARBA" id="ARBA00022475"/>
    </source>
</evidence>
<name>A0A2M7JEU3_9BACT</name>
<feature type="domain" description="Glycosyltransferase 2-like" evidence="7">
    <location>
        <begin position="4"/>
        <end position="130"/>
    </location>
</feature>
<feature type="transmembrane region" description="Helical" evidence="6">
    <location>
        <begin position="227"/>
        <end position="249"/>
    </location>
</feature>
<dbReference type="PANTHER" id="PTHR43646:SF2">
    <property type="entry name" value="GLYCOSYLTRANSFERASE 2-LIKE DOMAIN-CONTAINING PROTEIN"/>
    <property type="match status" value="1"/>
</dbReference>
<feature type="transmembrane region" description="Helical" evidence="6">
    <location>
        <begin position="255"/>
        <end position="278"/>
    </location>
</feature>
<gene>
    <name evidence="8" type="ORF">COZ71_00840</name>
</gene>
<comment type="caution">
    <text evidence="8">The sequence shown here is derived from an EMBL/GenBank/DDBJ whole genome shotgun (WGS) entry which is preliminary data.</text>
</comment>
<evidence type="ECO:0000256" key="6">
    <source>
        <dbReference type="SAM" id="Phobius"/>
    </source>
</evidence>